<dbReference type="EC" id="6.1.1.15" evidence="12"/>
<dbReference type="InterPro" id="IPR033730">
    <property type="entry name" value="ProRS_core_prok"/>
</dbReference>
<dbReference type="InterPro" id="IPR004500">
    <property type="entry name" value="Pro-tRNA-synth_IIa_bac-type"/>
</dbReference>
<dbReference type="SUPFAM" id="SSF55826">
    <property type="entry name" value="YbaK/ProRS associated domain"/>
    <property type="match status" value="1"/>
</dbReference>
<comment type="catalytic activity">
    <reaction evidence="9 12">
        <text>tRNA(Pro) + L-proline + ATP = L-prolyl-tRNA(Pro) + AMP + diphosphate</text>
        <dbReference type="Rhea" id="RHEA:14305"/>
        <dbReference type="Rhea" id="RHEA-COMP:9700"/>
        <dbReference type="Rhea" id="RHEA-COMP:9702"/>
        <dbReference type="ChEBI" id="CHEBI:30616"/>
        <dbReference type="ChEBI" id="CHEBI:33019"/>
        <dbReference type="ChEBI" id="CHEBI:60039"/>
        <dbReference type="ChEBI" id="CHEBI:78442"/>
        <dbReference type="ChEBI" id="CHEBI:78532"/>
        <dbReference type="ChEBI" id="CHEBI:456215"/>
        <dbReference type="EC" id="6.1.1.15"/>
    </reaction>
</comment>
<evidence type="ECO:0000256" key="3">
    <source>
        <dbReference type="ARBA" id="ARBA00022490"/>
    </source>
</evidence>
<evidence type="ECO:0000256" key="7">
    <source>
        <dbReference type="ARBA" id="ARBA00022917"/>
    </source>
</evidence>
<dbReference type="CDD" id="cd04334">
    <property type="entry name" value="ProRS-INS"/>
    <property type="match status" value="1"/>
</dbReference>
<dbReference type="PROSITE" id="PS50862">
    <property type="entry name" value="AA_TRNA_LIGASE_II"/>
    <property type="match status" value="1"/>
</dbReference>
<dbReference type="InterPro" id="IPR002314">
    <property type="entry name" value="aa-tRNA-synt_IIb"/>
</dbReference>
<dbReference type="SUPFAM" id="SSF55681">
    <property type="entry name" value="Class II aaRS and biotin synthetases"/>
    <property type="match status" value="1"/>
</dbReference>
<keyword evidence="8 12" id="KW-0030">Aminoacyl-tRNA synthetase</keyword>
<keyword evidence="6 12" id="KW-0067">ATP-binding</keyword>
<proteinExistence type="inferred from homology"/>
<dbReference type="CDD" id="cd00779">
    <property type="entry name" value="ProRS_core_prok"/>
    <property type="match status" value="1"/>
</dbReference>
<comment type="subunit">
    <text evidence="2 12">Homodimer.</text>
</comment>
<dbReference type="GO" id="GO:0016740">
    <property type="term" value="F:transferase activity"/>
    <property type="evidence" value="ECO:0007669"/>
    <property type="project" value="UniProtKB-ARBA"/>
</dbReference>
<dbReference type="InterPro" id="IPR004154">
    <property type="entry name" value="Anticodon-bd"/>
</dbReference>
<reference evidence="14 15" key="1">
    <citation type="submission" date="2020-01" db="EMBL/GenBank/DDBJ databases">
        <authorList>
            <person name="Gulvik C.A."/>
            <person name="Batra D.G."/>
        </authorList>
    </citation>
    <scope>NUCLEOTIDE SEQUENCE [LARGE SCALE GENOMIC DNA]</scope>
    <source>
        <strain evidence="14 15">W9323</strain>
    </source>
</reference>
<dbReference type="Pfam" id="PF03129">
    <property type="entry name" value="HGTP_anticodon"/>
    <property type="match status" value="1"/>
</dbReference>
<dbReference type="RefSeq" id="WP_173222381.1">
    <property type="nucleotide sequence ID" value="NZ_CP048104.1"/>
</dbReference>
<dbReference type="FunFam" id="3.30.930.10:FF:000066">
    <property type="entry name" value="Proline--tRNA ligase"/>
    <property type="match status" value="1"/>
</dbReference>
<dbReference type="FunFam" id="3.30.930.10:FF:000065">
    <property type="entry name" value="Proline--tRNA ligase"/>
    <property type="match status" value="1"/>
</dbReference>
<dbReference type="PIRSF" id="PIRSF001535">
    <property type="entry name" value="ProRS_1"/>
    <property type="match status" value="1"/>
</dbReference>
<dbReference type="Pfam" id="PF00587">
    <property type="entry name" value="tRNA-synt_2b"/>
    <property type="match status" value="1"/>
</dbReference>
<dbReference type="NCBIfam" id="TIGR00409">
    <property type="entry name" value="proS_fam_II"/>
    <property type="match status" value="1"/>
</dbReference>
<name>A0A7D3XQ91_9BACL</name>
<accession>A0A7D3XQ91</accession>
<evidence type="ECO:0000256" key="8">
    <source>
        <dbReference type="ARBA" id="ARBA00023146"/>
    </source>
</evidence>
<dbReference type="InterPro" id="IPR050062">
    <property type="entry name" value="Pro-tRNA_synthetase"/>
</dbReference>
<keyword evidence="5 12" id="KW-0547">Nucleotide-binding</keyword>
<dbReference type="InterPro" id="IPR002316">
    <property type="entry name" value="Pro-tRNA-ligase_IIa"/>
</dbReference>
<keyword evidence="7 12" id="KW-0648">Protein biosynthesis</keyword>
<evidence type="ECO:0000256" key="12">
    <source>
        <dbReference type="HAMAP-Rule" id="MF_01569"/>
    </source>
</evidence>
<dbReference type="GO" id="GO:0005829">
    <property type="term" value="C:cytosol"/>
    <property type="evidence" value="ECO:0007669"/>
    <property type="project" value="TreeGrafter"/>
</dbReference>
<dbReference type="PANTHER" id="PTHR42753:SF2">
    <property type="entry name" value="PROLINE--TRNA LIGASE"/>
    <property type="match status" value="1"/>
</dbReference>
<dbReference type="InterPro" id="IPR044140">
    <property type="entry name" value="ProRS_anticodon_short"/>
</dbReference>
<feature type="domain" description="Aminoacyl-transfer RNA synthetases class-II family profile" evidence="13">
    <location>
        <begin position="38"/>
        <end position="469"/>
    </location>
</feature>
<dbReference type="PRINTS" id="PR01046">
    <property type="entry name" value="TRNASYNTHPRO"/>
</dbReference>
<dbReference type="Gene3D" id="3.30.930.10">
    <property type="entry name" value="Bira Bifunctional Protein, Domain 2"/>
    <property type="match status" value="2"/>
</dbReference>
<dbReference type="GO" id="GO:0006433">
    <property type="term" value="P:prolyl-tRNA aminoacylation"/>
    <property type="evidence" value="ECO:0007669"/>
    <property type="project" value="UniProtKB-UniRule"/>
</dbReference>
<dbReference type="SUPFAM" id="SSF52954">
    <property type="entry name" value="Class II aaRS ABD-related"/>
    <property type="match status" value="1"/>
</dbReference>
<comment type="function">
    <text evidence="10 12">Catalyzes the attachment of proline to tRNA(Pro) in a two-step reaction: proline is first activated by ATP to form Pro-AMP and then transferred to the acceptor end of tRNA(Pro). As ProRS can inadvertently accommodate and process non-cognate amino acids such as alanine and cysteine, to avoid such errors it has two additional distinct editing activities against alanine. One activity is designated as 'pretransfer' editing and involves the tRNA(Pro)-independent hydrolysis of activated Ala-AMP. The other activity is designated 'posttransfer' editing and involves deacylation of mischarged Ala-tRNA(Pro). The misacylated Cys-tRNA(Pro) is not edited by ProRS.</text>
</comment>
<organism evidence="14 15">
    <name type="scientific">Kroppenstedtia pulmonis</name>
    <dbReference type="NCBI Taxonomy" id="1380685"/>
    <lineage>
        <taxon>Bacteria</taxon>
        <taxon>Bacillati</taxon>
        <taxon>Bacillota</taxon>
        <taxon>Bacilli</taxon>
        <taxon>Bacillales</taxon>
        <taxon>Thermoactinomycetaceae</taxon>
        <taxon>Kroppenstedtia</taxon>
    </lineage>
</organism>
<evidence type="ECO:0000256" key="2">
    <source>
        <dbReference type="ARBA" id="ARBA00011738"/>
    </source>
</evidence>
<sequence length="578" mass="64868">MRQKNMLIPTLRNVGAEVEMASHRWMLRAGMIRQSAAGVYSYLPLAYRSLRKVETVVREEMDRIGAQEVLMPSLNPAELWRETGRWETYGPELIKLEDRHQRDFLLGPTHEEVITDLLRNAVNSYKRLPMSLYQIQTKFRDERRPRSGLLRGREFLMKDAYSFHGDQETLDQTYEDMYNAYVRIFSRLGLDFRAVEADSGAIGGKESHEFMVLADSGEDTLVICDHCNYAANIEMAQLEGDQETPERERIDNIPPMEKVMTPQTTTIEDVTQLLNCSPQDVIKSLLFMVDEKPVLVLVRGDHEVNEVKVKNALDGDQCTLADQEMVRQVAGASAGFVGPVGLKEKVQIVADFGIRQMSAAVVGANEEDTHLLQAVLGRDFQVDQFADIRTVQEGDSCPRCGGDIRFARGIEVGHVFKLGTRYSEAMNATFLDQQGKEHPFIMGCYGIGISRLVAAIIEQHHDDNGIVWPLATAPFAVHLIVVNPKNETQASLAERVYEDISQAGVEVLFDDRQERAGVKFKDADLIGIPLRITVGSKASEGLVEYKLRRSGDSGIFSAEELSTRLPELLKQTDQTTVS</sequence>
<keyword evidence="15" id="KW-1185">Reference proteome</keyword>
<evidence type="ECO:0000256" key="5">
    <source>
        <dbReference type="ARBA" id="ARBA00022741"/>
    </source>
</evidence>
<dbReference type="InterPro" id="IPR036754">
    <property type="entry name" value="YbaK/aa-tRNA-synt-asso_dom_sf"/>
</dbReference>
<comment type="domain">
    <text evidence="12">Consists of three domains: the N-terminal catalytic domain, the editing domain and the C-terminal anticodon-binding domain.</text>
</comment>
<dbReference type="GO" id="GO:0002161">
    <property type="term" value="F:aminoacyl-tRNA deacylase activity"/>
    <property type="evidence" value="ECO:0007669"/>
    <property type="project" value="InterPro"/>
</dbReference>
<dbReference type="Proteomes" id="UP000503088">
    <property type="component" value="Chromosome"/>
</dbReference>
<evidence type="ECO:0000256" key="9">
    <source>
        <dbReference type="ARBA" id="ARBA00047671"/>
    </source>
</evidence>
<evidence type="ECO:0000256" key="11">
    <source>
        <dbReference type="ARBA" id="ARBA00060755"/>
    </source>
</evidence>
<evidence type="ECO:0000256" key="1">
    <source>
        <dbReference type="ARBA" id="ARBA00004496"/>
    </source>
</evidence>
<dbReference type="GO" id="GO:0004827">
    <property type="term" value="F:proline-tRNA ligase activity"/>
    <property type="evidence" value="ECO:0007669"/>
    <property type="project" value="UniProtKB-UniRule"/>
</dbReference>
<evidence type="ECO:0000256" key="10">
    <source>
        <dbReference type="ARBA" id="ARBA00053664"/>
    </source>
</evidence>
<evidence type="ECO:0000256" key="4">
    <source>
        <dbReference type="ARBA" id="ARBA00022598"/>
    </source>
</evidence>
<evidence type="ECO:0000256" key="6">
    <source>
        <dbReference type="ARBA" id="ARBA00022840"/>
    </source>
</evidence>
<dbReference type="PANTHER" id="PTHR42753">
    <property type="entry name" value="MITOCHONDRIAL RIBOSOME PROTEIN L39/PROLYL-TRNA LIGASE FAMILY MEMBER"/>
    <property type="match status" value="1"/>
</dbReference>
<dbReference type="CDD" id="cd00861">
    <property type="entry name" value="ProRS_anticodon_short"/>
    <property type="match status" value="1"/>
</dbReference>
<dbReference type="InterPro" id="IPR045864">
    <property type="entry name" value="aa-tRNA-synth_II/BPL/LPL"/>
</dbReference>
<dbReference type="Pfam" id="PF04073">
    <property type="entry name" value="tRNA_edit"/>
    <property type="match status" value="1"/>
</dbReference>
<dbReference type="InterPro" id="IPR007214">
    <property type="entry name" value="YbaK/aa-tRNA-synth-assoc-dom"/>
</dbReference>
<dbReference type="KEGG" id="kpul:GXN76_08805"/>
<dbReference type="AlphaFoldDB" id="A0A7D3XQ91"/>
<evidence type="ECO:0000313" key="14">
    <source>
        <dbReference type="EMBL" id="QKG84567.1"/>
    </source>
</evidence>
<dbReference type="GO" id="GO:0005524">
    <property type="term" value="F:ATP binding"/>
    <property type="evidence" value="ECO:0007669"/>
    <property type="project" value="UniProtKB-UniRule"/>
</dbReference>
<comment type="subcellular location">
    <subcellularLocation>
        <location evidence="1 12">Cytoplasm</location>
    </subcellularLocation>
</comment>
<dbReference type="InterPro" id="IPR023717">
    <property type="entry name" value="Pro-tRNA-Synthase_IIa_type1"/>
</dbReference>
<evidence type="ECO:0000313" key="15">
    <source>
        <dbReference type="Proteomes" id="UP000503088"/>
    </source>
</evidence>
<comment type="similarity">
    <text evidence="11 12">Belongs to the class-II aminoacyl-tRNA synthetase family. ProS type 1 subfamily.</text>
</comment>
<gene>
    <name evidence="12" type="primary">proS</name>
    <name evidence="14" type="ORF">GXN76_08805</name>
</gene>
<dbReference type="HAMAP" id="MF_01569">
    <property type="entry name" value="Pro_tRNA_synth_type1"/>
    <property type="match status" value="1"/>
</dbReference>
<dbReference type="Gene3D" id="3.40.50.800">
    <property type="entry name" value="Anticodon-binding domain"/>
    <property type="match status" value="1"/>
</dbReference>
<dbReference type="GO" id="GO:0140096">
    <property type="term" value="F:catalytic activity, acting on a protein"/>
    <property type="evidence" value="ECO:0007669"/>
    <property type="project" value="UniProtKB-ARBA"/>
</dbReference>
<evidence type="ECO:0000259" key="13">
    <source>
        <dbReference type="PROSITE" id="PS50862"/>
    </source>
</evidence>
<dbReference type="InterPro" id="IPR006195">
    <property type="entry name" value="aa-tRNA-synth_II"/>
</dbReference>
<dbReference type="EMBL" id="CP048104">
    <property type="protein sequence ID" value="QKG84567.1"/>
    <property type="molecule type" value="Genomic_DNA"/>
</dbReference>
<dbReference type="FunFam" id="3.40.50.800:FF:000011">
    <property type="entry name" value="Proline--tRNA ligase"/>
    <property type="match status" value="1"/>
</dbReference>
<dbReference type="InterPro" id="IPR036621">
    <property type="entry name" value="Anticodon-bd_dom_sf"/>
</dbReference>
<keyword evidence="4 12" id="KW-0436">Ligase</keyword>
<keyword evidence="3 12" id="KW-0963">Cytoplasm</keyword>
<protein>
    <recommendedName>
        <fullName evidence="12">Proline--tRNA ligase</fullName>
        <ecNumber evidence="12">6.1.1.15</ecNumber>
    </recommendedName>
    <alternativeName>
        <fullName evidence="12">Prolyl-tRNA synthetase</fullName>
        <shortName evidence="12">ProRS</shortName>
    </alternativeName>
</protein>
<dbReference type="NCBIfam" id="NF006625">
    <property type="entry name" value="PRK09194.1"/>
    <property type="match status" value="1"/>
</dbReference>